<evidence type="ECO:0000313" key="2">
    <source>
        <dbReference type="EMBL" id="KKQ91448.1"/>
    </source>
</evidence>
<dbReference type="Proteomes" id="UP000034706">
    <property type="component" value="Unassembled WGS sequence"/>
</dbReference>
<comment type="caution">
    <text evidence="2">The sequence shown here is derived from an EMBL/GenBank/DDBJ whole genome shotgun (WGS) entry which is preliminary data.</text>
</comment>
<name>A0A0G0LHT0_9BACT</name>
<accession>A0A0G0LHT0</accession>
<dbReference type="PROSITE" id="PS51257">
    <property type="entry name" value="PROKAR_LIPOPROTEIN"/>
    <property type="match status" value="1"/>
</dbReference>
<keyword evidence="1" id="KW-0732">Signal</keyword>
<feature type="signal peptide" evidence="1">
    <location>
        <begin position="1"/>
        <end position="20"/>
    </location>
</feature>
<evidence type="ECO:0008006" key="4">
    <source>
        <dbReference type="Google" id="ProtNLM"/>
    </source>
</evidence>
<evidence type="ECO:0000256" key="1">
    <source>
        <dbReference type="SAM" id="SignalP"/>
    </source>
</evidence>
<proteinExistence type="predicted"/>
<evidence type="ECO:0000313" key="3">
    <source>
        <dbReference type="Proteomes" id="UP000034706"/>
    </source>
</evidence>
<reference evidence="2 3" key="1">
    <citation type="journal article" date="2015" name="Nature">
        <title>rRNA introns, odd ribosomes, and small enigmatic genomes across a large radiation of phyla.</title>
        <authorList>
            <person name="Brown C.T."/>
            <person name="Hug L.A."/>
            <person name="Thomas B.C."/>
            <person name="Sharon I."/>
            <person name="Castelle C.J."/>
            <person name="Singh A."/>
            <person name="Wilkins M.J."/>
            <person name="Williams K.H."/>
            <person name="Banfield J.F."/>
        </authorList>
    </citation>
    <scope>NUCLEOTIDE SEQUENCE [LARGE SCALE GENOMIC DNA]</scope>
</reference>
<organism evidence="2 3">
    <name type="scientific">Candidatus Azambacteria bacterium GW2011_GWA2_39_10</name>
    <dbReference type="NCBI Taxonomy" id="1618611"/>
    <lineage>
        <taxon>Bacteria</taxon>
        <taxon>Candidatus Azamiibacteriota</taxon>
    </lineage>
</organism>
<dbReference type="AlphaFoldDB" id="A0A0G0LHT0"/>
<protein>
    <recommendedName>
        <fullName evidence="4">Lipoprotein</fullName>
    </recommendedName>
</protein>
<feature type="chain" id="PRO_5002533431" description="Lipoprotein" evidence="1">
    <location>
        <begin position="21"/>
        <end position="144"/>
    </location>
</feature>
<dbReference type="EMBL" id="LBVT01000014">
    <property type="protein sequence ID" value="KKQ91448.1"/>
    <property type="molecule type" value="Genomic_DNA"/>
</dbReference>
<gene>
    <name evidence="2" type="ORF">UT16_C0014G0004</name>
</gene>
<sequence length="144" mass="16713">MKRHLFVLLIAVLAAGCASASATFTPINQEKWVQKTLTGTWNGYIKDTPYARVGYNTPKLQIFGVERTVNGGWFIDLYLNGRKIIDAAELTVYKNNVIIEFIEHYSNIVIFYRLVLDNSNRRLVGHIWFKTRSFRSHEVIFDKR</sequence>